<gene>
    <name evidence="1" type="ORF">TSPI_01610</name>
</gene>
<reference evidence="1 2" key="1">
    <citation type="submission" date="2024-07" db="EMBL/GenBank/DDBJ databases">
        <title>Enhanced genomic and transcriptomic resources for Trichinella pseudospiralis and T. spiralis underpin the discovery of pronounced molecular differences between stages and species.</title>
        <authorList>
            <person name="Pasi K.K."/>
            <person name="La Rosa G."/>
            <person name="Gomez-Morales M.A."/>
            <person name="Tosini F."/>
            <person name="Sumanam S."/>
            <person name="Young N.D."/>
            <person name="Chang B.C."/>
            <person name="Robin G.B."/>
        </authorList>
    </citation>
    <scope>NUCLEOTIDE SEQUENCE [LARGE SCALE GENOMIC DNA]</scope>
    <source>
        <strain evidence="1">ISS534</strain>
    </source>
</reference>
<sequence length="107" mass="12296">MAFCYVHFVPFKPGKRSNYSLHCVIWSCCSSGGKVILFTGLLAVRRVVNYISALQYEPGNSDTSDVEDHENLYYIHINDQTQRNKQRDSEKLVNMIVDLLCVQLHIT</sequence>
<proteinExistence type="predicted"/>
<accession>A0ABR3KZ50</accession>
<dbReference type="EMBL" id="JBEUSY010000094">
    <property type="protein sequence ID" value="KAL1245440.1"/>
    <property type="molecule type" value="Genomic_DNA"/>
</dbReference>
<organism evidence="1 2">
    <name type="scientific">Trichinella spiralis</name>
    <name type="common">Trichina worm</name>
    <dbReference type="NCBI Taxonomy" id="6334"/>
    <lineage>
        <taxon>Eukaryota</taxon>
        <taxon>Metazoa</taxon>
        <taxon>Ecdysozoa</taxon>
        <taxon>Nematoda</taxon>
        <taxon>Enoplea</taxon>
        <taxon>Dorylaimia</taxon>
        <taxon>Trichinellida</taxon>
        <taxon>Trichinellidae</taxon>
        <taxon>Trichinella</taxon>
    </lineage>
</organism>
<evidence type="ECO:0000313" key="1">
    <source>
        <dbReference type="EMBL" id="KAL1245440.1"/>
    </source>
</evidence>
<evidence type="ECO:0000313" key="2">
    <source>
        <dbReference type="Proteomes" id="UP001558632"/>
    </source>
</evidence>
<name>A0ABR3KZ50_TRISP</name>
<comment type="caution">
    <text evidence="1">The sequence shown here is derived from an EMBL/GenBank/DDBJ whole genome shotgun (WGS) entry which is preliminary data.</text>
</comment>
<dbReference type="Proteomes" id="UP001558632">
    <property type="component" value="Unassembled WGS sequence"/>
</dbReference>
<keyword evidence="2" id="KW-1185">Reference proteome</keyword>
<protein>
    <submittedName>
        <fullName evidence="1">Nucleoid-associated protein</fullName>
    </submittedName>
</protein>